<protein>
    <recommendedName>
        <fullName evidence="4">Zinc metalloprotease Rip1</fullName>
    </recommendedName>
    <alternativeName>
        <fullName evidence="12">S2P endopeptidase</fullName>
    </alternativeName>
    <alternativeName>
        <fullName evidence="13">Site-2-type intramembrane protease</fullName>
    </alternativeName>
</protein>
<gene>
    <name evidence="16" type="ORF">SAMN05444695_11466</name>
</gene>
<evidence type="ECO:0000256" key="1">
    <source>
        <dbReference type="ARBA" id="ARBA00001947"/>
    </source>
</evidence>
<evidence type="ECO:0000256" key="13">
    <source>
        <dbReference type="ARBA" id="ARBA00033476"/>
    </source>
</evidence>
<evidence type="ECO:0000256" key="12">
    <source>
        <dbReference type="ARBA" id="ARBA00032214"/>
    </source>
</evidence>
<dbReference type="PANTHER" id="PTHR42837">
    <property type="entry name" value="REGULATOR OF SIGMA-E PROTEASE RSEP"/>
    <property type="match status" value="1"/>
</dbReference>
<keyword evidence="10 16" id="KW-0482">Metalloprotease</keyword>
<keyword evidence="5 16" id="KW-0645">Protease</keyword>
<dbReference type="RefSeq" id="WP_072739575.1">
    <property type="nucleotide sequence ID" value="NZ_CP048813.1"/>
</dbReference>
<comment type="similarity">
    <text evidence="3">Belongs to the peptidase M50B family.</text>
</comment>
<comment type="cofactor">
    <cofactor evidence="1">
        <name>Zn(2+)</name>
        <dbReference type="ChEBI" id="CHEBI:29105"/>
    </cofactor>
</comment>
<comment type="subcellular location">
    <subcellularLocation>
        <location evidence="2">Membrane</location>
        <topology evidence="2">Multi-pass membrane protein</topology>
    </subcellularLocation>
</comment>
<dbReference type="GO" id="GO:0016020">
    <property type="term" value="C:membrane"/>
    <property type="evidence" value="ECO:0007669"/>
    <property type="project" value="UniProtKB-SubCell"/>
</dbReference>
<name>A0A1G8Q4D9_9NOCA</name>
<dbReference type="InterPro" id="IPR008915">
    <property type="entry name" value="Peptidase_M50"/>
</dbReference>
<evidence type="ECO:0000313" key="16">
    <source>
        <dbReference type="EMBL" id="SDI99488.1"/>
    </source>
</evidence>
<evidence type="ECO:0000313" key="17">
    <source>
        <dbReference type="Proteomes" id="UP000183263"/>
    </source>
</evidence>
<dbReference type="EMBL" id="FNDN01000014">
    <property type="protein sequence ID" value="SDI99488.1"/>
    <property type="molecule type" value="Genomic_DNA"/>
</dbReference>
<keyword evidence="11" id="KW-0472">Membrane</keyword>
<dbReference type="GO" id="GO:0006508">
    <property type="term" value="P:proteolysis"/>
    <property type="evidence" value="ECO:0007669"/>
    <property type="project" value="UniProtKB-KW"/>
</dbReference>
<keyword evidence="8" id="KW-0862">Zinc</keyword>
<keyword evidence="17" id="KW-1185">Reference proteome</keyword>
<dbReference type="InterPro" id="IPR004387">
    <property type="entry name" value="Pept_M50_Zn"/>
</dbReference>
<evidence type="ECO:0000256" key="5">
    <source>
        <dbReference type="ARBA" id="ARBA00022670"/>
    </source>
</evidence>
<evidence type="ECO:0000256" key="7">
    <source>
        <dbReference type="ARBA" id="ARBA00022801"/>
    </source>
</evidence>
<dbReference type="SUPFAM" id="SSF50156">
    <property type="entry name" value="PDZ domain-like"/>
    <property type="match status" value="1"/>
</dbReference>
<evidence type="ECO:0000256" key="2">
    <source>
        <dbReference type="ARBA" id="ARBA00004141"/>
    </source>
</evidence>
<evidence type="ECO:0000259" key="14">
    <source>
        <dbReference type="Pfam" id="PF02163"/>
    </source>
</evidence>
<evidence type="ECO:0000259" key="15">
    <source>
        <dbReference type="Pfam" id="PF17820"/>
    </source>
</evidence>
<dbReference type="InterPro" id="IPR041489">
    <property type="entry name" value="PDZ_6"/>
</dbReference>
<feature type="domain" description="PDZ" evidence="15">
    <location>
        <begin position="159"/>
        <end position="197"/>
    </location>
</feature>
<evidence type="ECO:0000256" key="11">
    <source>
        <dbReference type="ARBA" id="ARBA00023136"/>
    </source>
</evidence>
<evidence type="ECO:0000256" key="8">
    <source>
        <dbReference type="ARBA" id="ARBA00022833"/>
    </source>
</evidence>
<keyword evidence="9" id="KW-1133">Transmembrane helix</keyword>
<evidence type="ECO:0000256" key="10">
    <source>
        <dbReference type="ARBA" id="ARBA00023049"/>
    </source>
</evidence>
<dbReference type="Pfam" id="PF02163">
    <property type="entry name" value="Peptidase_M50"/>
    <property type="match status" value="1"/>
</dbReference>
<keyword evidence="7" id="KW-0378">Hydrolase</keyword>
<dbReference type="InterPro" id="IPR036034">
    <property type="entry name" value="PDZ_sf"/>
</dbReference>
<proteinExistence type="inferred from homology"/>
<dbReference type="GO" id="GO:0004222">
    <property type="term" value="F:metalloendopeptidase activity"/>
    <property type="evidence" value="ECO:0007669"/>
    <property type="project" value="InterPro"/>
</dbReference>
<reference evidence="16 17" key="1">
    <citation type="submission" date="2016-10" db="EMBL/GenBank/DDBJ databases">
        <authorList>
            <person name="de Groot N.N."/>
        </authorList>
    </citation>
    <scope>NUCLEOTIDE SEQUENCE [LARGE SCALE GENOMIC DNA]</scope>
    <source>
        <strain evidence="16 17">DSM 44892</strain>
    </source>
</reference>
<dbReference type="OrthoDB" id="9782003at2"/>
<dbReference type="CDD" id="cd06163">
    <property type="entry name" value="S2P-M50_PDZ_RseP-like"/>
    <property type="match status" value="1"/>
</dbReference>
<evidence type="ECO:0000256" key="3">
    <source>
        <dbReference type="ARBA" id="ARBA00007931"/>
    </source>
</evidence>
<organism evidence="16 17">
    <name type="scientific">Rhodococcus triatomae</name>
    <dbReference type="NCBI Taxonomy" id="300028"/>
    <lineage>
        <taxon>Bacteria</taxon>
        <taxon>Bacillati</taxon>
        <taxon>Actinomycetota</taxon>
        <taxon>Actinomycetes</taxon>
        <taxon>Mycobacteriales</taxon>
        <taxon>Nocardiaceae</taxon>
        <taxon>Rhodococcus</taxon>
    </lineage>
</organism>
<sequence>MLFALGVFLFALGIAISIALHEAGHMWTAQKLGMKVRRYYIGFGPRIFSFRRGETEYGLKAIPAGGFCDIAGMTALDELAPDEVDRAMYKQKTWKRLVVMSGGIAMNFLLGMVLLYGLAVSWGLPDLHPKATVERVTCVAPTQAGEAGDFELSECTGVGPAGEAGIQPGDVVTAVDGVEIEGGFGGLVEATRSATGTVDFTVERGDQTLTLPVRVEQVQRYVQNPDTGEISSQTVGAIGVGAAPIGPQQYNALTAVPGTLVFTGELGVLTVQALFDLPSKVSDLWTAVTGGERDIETPVSVVGASVIGGQMAERGIWQSFVLLLAQLNFFLGVFNLLPLLPLDGGHMAVAIYEKVRNWIRGLRGLPAGAPANYMKLLPLTYVAIVIGGAFMLLTLTADIVNPIQLF</sequence>
<dbReference type="PANTHER" id="PTHR42837:SF2">
    <property type="entry name" value="MEMBRANE METALLOPROTEASE ARASP2, CHLOROPLASTIC-RELATED"/>
    <property type="match status" value="1"/>
</dbReference>
<accession>A0A1G8Q4D9</accession>
<dbReference type="Pfam" id="PF17820">
    <property type="entry name" value="PDZ_6"/>
    <property type="match status" value="1"/>
</dbReference>
<dbReference type="Proteomes" id="UP000183263">
    <property type="component" value="Unassembled WGS sequence"/>
</dbReference>
<feature type="domain" description="Peptidase M50" evidence="14">
    <location>
        <begin position="10"/>
        <end position="360"/>
    </location>
</feature>
<evidence type="ECO:0000256" key="4">
    <source>
        <dbReference type="ARBA" id="ARBA00019897"/>
    </source>
</evidence>
<dbReference type="Gene3D" id="2.30.42.10">
    <property type="match status" value="1"/>
</dbReference>
<evidence type="ECO:0000256" key="9">
    <source>
        <dbReference type="ARBA" id="ARBA00022989"/>
    </source>
</evidence>
<keyword evidence="6" id="KW-0812">Transmembrane</keyword>
<evidence type="ECO:0000256" key="6">
    <source>
        <dbReference type="ARBA" id="ARBA00022692"/>
    </source>
</evidence>
<dbReference type="AlphaFoldDB" id="A0A1G8Q4D9"/>